<dbReference type="OrthoDB" id="5504431at2"/>
<gene>
    <name evidence="1" type="ORF">D187_000123</name>
</gene>
<organism evidence="1 2">
    <name type="scientific">Cystobacter fuscus (strain ATCC 25194 / DSM 2262 / NBRC 100088 / M29)</name>
    <dbReference type="NCBI Taxonomy" id="1242864"/>
    <lineage>
        <taxon>Bacteria</taxon>
        <taxon>Pseudomonadati</taxon>
        <taxon>Myxococcota</taxon>
        <taxon>Myxococcia</taxon>
        <taxon>Myxococcales</taxon>
        <taxon>Cystobacterineae</taxon>
        <taxon>Archangiaceae</taxon>
        <taxon>Cystobacter</taxon>
    </lineage>
</organism>
<keyword evidence="2" id="KW-1185">Reference proteome</keyword>
<evidence type="ECO:0000313" key="2">
    <source>
        <dbReference type="Proteomes" id="UP000011682"/>
    </source>
</evidence>
<evidence type="ECO:0000313" key="1">
    <source>
        <dbReference type="EMBL" id="EPX64701.1"/>
    </source>
</evidence>
<accession>S9PNV9</accession>
<dbReference type="RefSeq" id="WP_002630003.1">
    <property type="nucleotide sequence ID" value="NZ_ANAH02000001.1"/>
</dbReference>
<name>S9PNV9_CYSF2</name>
<comment type="caution">
    <text evidence="1">The sequence shown here is derived from an EMBL/GenBank/DDBJ whole genome shotgun (WGS) entry which is preliminary data.</text>
</comment>
<reference evidence="1" key="1">
    <citation type="submission" date="2013-05" db="EMBL/GenBank/DDBJ databases">
        <title>Genome assembly of Cystobacter fuscus DSM 2262.</title>
        <authorList>
            <person name="Sharma G."/>
            <person name="Khatri I."/>
            <person name="Kaur C."/>
            <person name="Mayilraj S."/>
            <person name="Subramanian S."/>
        </authorList>
    </citation>
    <scope>NUCLEOTIDE SEQUENCE [LARGE SCALE GENOMIC DNA]</scope>
    <source>
        <strain evidence="1">DSM 2262</strain>
    </source>
</reference>
<sequence>MTYHRVDVASSSAWRWGVVLLTVVGGCGRETQQAPVPERDSVQALEQWALGLSPPAGCTELTLGELKNGIELSPVMYGQQPTYRGEFSNLGDPALADPAYIRLDVNTALGLHELANGGTSLFSCEQCVYGYQDAGASTAKTFVAESGKLFLASKLTPQQTAGAIANVLLRESVAAPPLRVPYAGTAPVEGGECRWIRFAQWSTIRHGGCDPREGALTTIPPNHTCVADDTVASDGTLEQSLGTKTQGEACTYTPAASVDQLASTDCAPGHACSDTYTDTRQCLATCDFMAADPGCPTGTVCGVYGLCIEQSVMEPIGYLFDPAHIGETCSVNWAEYCGVEGARGVCVDLTRSGRGTCYRYARARSDCGAGEELGYIAYPLANGGTDNTSGWCYPDGL</sequence>
<keyword evidence="1" id="KW-0449">Lipoprotein</keyword>
<dbReference type="Proteomes" id="UP000011682">
    <property type="component" value="Unassembled WGS sequence"/>
</dbReference>
<dbReference type="AlphaFoldDB" id="S9PNV9"/>
<proteinExistence type="predicted"/>
<dbReference type="PROSITE" id="PS51257">
    <property type="entry name" value="PROKAR_LIPOPROTEIN"/>
    <property type="match status" value="1"/>
</dbReference>
<dbReference type="EMBL" id="ANAH02000001">
    <property type="protein sequence ID" value="EPX64701.1"/>
    <property type="molecule type" value="Genomic_DNA"/>
</dbReference>
<protein>
    <submittedName>
        <fullName evidence="1">Lipoprotein</fullName>
    </submittedName>
</protein>
<dbReference type="eggNOG" id="ENOG5030TH7">
    <property type="taxonomic scope" value="Bacteria"/>
</dbReference>